<evidence type="ECO:0000256" key="1">
    <source>
        <dbReference type="ARBA" id="ARBA00022801"/>
    </source>
</evidence>
<evidence type="ECO:0000256" key="7">
    <source>
        <dbReference type="SAM" id="SignalP"/>
    </source>
</evidence>
<keyword evidence="4" id="KW-0961">Cell wall biogenesis/degradation</keyword>
<dbReference type="AlphaFoldDB" id="F0WWZ3"/>
<sequence length="401" mass="45197">MKTIRVRCMAAILPFLIVPLSCNSDQFNNSERLSKTDAYAAQKKTMASSIIDGTVKMNAVTVTCGAILESGICRVPDIINDSPPAYNELAFMTKLGRSKDDAIKLVENLRFKWISQETIISIKRLGFNCIKIKFGYWLLDANLDFSSPKKLIHDVMNWATQHDLGVFLSFAAVPGCQNLEPVANCPFTSAYWGNEENVKRSTEFIVKVTKEYKMHTSFMAIGLLYAPSSGAGITNGMLFPYYAATISALRELKFAGLIMIDTLAEKRFDNDDVLAYCKFVAGLPSVWIAMSSYLYWDELRTEEQITNKVFDREQFLQINEGCPIFIDEWSMAFKAELTKDQLTKVANKQQLAYDRASKGVIFGPFSTTTVETDVDYFSYTSLVNEQIIVRKFMAKLVSTKK</sequence>
<evidence type="ECO:0000256" key="5">
    <source>
        <dbReference type="ARBA" id="ARBA00036824"/>
    </source>
</evidence>
<reference evidence="8" key="2">
    <citation type="submission" date="2011-02" db="EMBL/GenBank/DDBJ databases">
        <authorList>
            <person name="MacLean D."/>
        </authorList>
    </citation>
    <scope>NUCLEOTIDE SEQUENCE</scope>
</reference>
<evidence type="ECO:0000313" key="8">
    <source>
        <dbReference type="EMBL" id="CCA25979.1"/>
    </source>
</evidence>
<keyword evidence="1" id="KW-0378">Hydrolase</keyword>
<dbReference type="GO" id="GO:0005576">
    <property type="term" value="C:extracellular region"/>
    <property type="evidence" value="ECO:0007669"/>
    <property type="project" value="TreeGrafter"/>
</dbReference>
<dbReference type="PANTHER" id="PTHR31297:SF34">
    <property type="entry name" value="GLUCAN 1,3-BETA-GLUCOSIDASE 2"/>
    <property type="match status" value="1"/>
</dbReference>
<evidence type="ECO:0000256" key="6">
    <source>
        <dbReference type="ARBA" id="ARBA00038929"/>
    </source>
</evidence>
<dbReference type="GO" id="GO:0009251">
    <property type="term" value="P:glucan catabolic process"/>
    <property type="evidence" value="ECO:0007669"/>
    <property type="project" value="TreeGrafter"/>
</dbReference>
<dbReference type="GO" id="GO:0009986">
    <property type="term" value="C:cell surface"/>
    <property type="evidence" value="ECO:0007669"/>
    <property type="project" value="TreeGrafter"/>
</dbReference>
<accession>F0WWZ3</accession>
<feature type="chain" id="PRO_5003263623" description="glucan 1,3-beta-glucosidase" evidence="7">
    <location>
        <begin position="25"/>
        <end position="401"/>
    </location>
</feature>
<dbReference type="GO" id="GO:0071555">
    <property type="term" value="P:cell wall organization"/>
    <property type="evidence" value="ECO:0007669"/>
    <property type="project" value="UniProtKB-KW"/>
</dbReference>
<protein>
    <recommendedName>
        <fullName evidence="6">glucan 1,3-beta-glucosidase</fullName>
        <ecNumber evidence="6">3.2.1.58</ecNumber>
    </recommendedName>
</protein>
<dbReference type="HOGENOM" id="CLU_699110_0_0_1"/>
<dbReference type="InterPro" id="IPR050386">
    <property type="entry name" value="Glycosyl_hydrolase_5"/>
</dbReference>
<evidence type="ECO:0000256" key="3">
    <source>
        <dbReference type="ARBA" id="ARBA00023295"/>
    </source>
</evidence>
<keyword evidence="7" id="KW-0732">Signal</keyword>
<keyword evidence="2" id="KW-0325">Glycoprotein</keyword>
<comment type="catalytic activity">
    <reaction evidence="5">
        <text>Successive hydrolysis of beta-D-glucose units from the non-reducing ends of (1-&gt;3)-beta-D-glucans, releasing alpha-glucose.</text>
        <dbReference type="EC" id="3.2.1.58"/>
    </reaction>
</comment>
<evidence type="ECO:0000256" key="2">
    <source>
        <dbReference type="ARBA" id="ARBA00023180"/>
    </source>
</evidence>
<dbReference type="EMBL" id="FR824383">
    <property type="protein sequence ID" value="CCA25979.1"/>
    <property type="molecule type" value="Genomic_DNA"/>
</dbReference>
<dbReference type="Gene3D" id="3.20.20.80">
    <property type="entry name" value="Glycosidases"/>
    <property type="match status" value="1"/>
</dbReference>
<name>F0WWZ3_9STRA</name>
<dbReference type="PANTHER" id="PTHR31297">
    <property type="entry name" value="GLUCAN ENDO-1,6-BETA-GLUCOSIDASE B"/>
    <property type="match status" value="1"/>
</dbReference>
<dbReference type="EC" id="3.2.1.58" evidence="6"/>
<evidence type="ECO:0000256" key="4">
    <source>
        <dbReference type="ARBA" id="ARBA00023316"/>
    </source>
</evidence>
<keyword evidence="3" id="KW-0326">Glycosidase</keyword>
<dbReference type="GO" id="GO:0004338">
    <property type="term" value="F:glucan exo-1,3-beta-glucosidase activity"/>
    <property type="evidence" value="ECO:0007669"/>
    <property type="project" value="UniProtKB-EC"/>
</dbReference>
<reference evidence="8" key="1">
    <citation type="journal article" date="2011" name="PLoS Biol.">
        <title>Gene gain and loss during evolution of obligate parasitism in the white rust pathogen of Arabidopsis thaliana.</title>
        <authorList>
            <person name="Kemen E."/>
            <person name="Gardiner A."/>
            <person name="Schultz-Larsen T."/>
            <person name="Kemen A.C."/>
            <person name="Balmuth A.L."/>
            <person name="Robert-Seilaniantz A."/>
            <person name="Bailey K."/>
            <person name="Holub E."/>
            <person name="Studholme D.J."/>
            <person name="Maclean D."/>
            <person name="Jones J.D."/>
        </authorList>
    </citation>
    <scope>NUCLEOTIDE SEQUENCE</scope>
</reference>
<organism evidence="8">
    <name type="scientific">Albugo laibachii Nc14</name>
    <dbReference type="NCBI Taxonomy" id="890382"/>
    <lineage>
        <taxon>Eukaryota</taxon>
        <taxon>Sar</taxon>
        <taxon>Stramenopiles</taxon>
        <taxon>Oomycota</taxon>
        <taxon>Peronosporomycetes</taxon>
        <taxon>Albuginales</taxon>
        <taxon>Albuginaceae</taxon>
        <taxon>Albugo</taxon>
    </lineage>
</organism>
<proteinExistence type="predicted"/>
<dbReference type="SUPFAM" id="SSF51445">
    <property type="entry name" value="(Trans)glycosidases"/>
    <property type="match status" value="1"/>
</dbReference>
<feature type="signal peptide" evidence="7">
    <location>
        <begin position="1"/>
        <end position="24"/>
    </location>
</feature>
<gene>
    <name evidence="8" type="primary">AlNc14C338G10754</name>
    <name evidence="8" type="ORF">ALNC14_121230</name>
</gene>
<dbReference type="InterPro" id="IPR017853">
    <property type="entry name" value="GH"/>
</dbReference>